<evidence type="ECO:0000256" key="4">
    <source>
        <dbReference type="ARBA" id="ARBA00022801"/>
    </source>
</evidence>
<name>A0A344TLU6_9BACT</name>
<dbReference type="GO" id="GO:0046872">
    <property type="term" value="F:metal ion binding"/>
    <property type="evidence" value="ECO:0007669"/>
    <property type="project" value="UniProtKB-UniRule"/>
</dbReference>
<evidence type="ECO:0000256" key="7">
    <source>
        <dbReference type="RuleBase" id="RU003435"/>
    </source>
</evidence>
<dbReference type="Gene3D" id="3.40.390.10">
    <property type="entry name" value="Collagenase (Catalytic Domain)"/>
    <property type="match status" value="1"/>
</dbReference>
<dbReference type="InterPro" id="IPR024080">
    <property type="entry name" value="Neurolysin/TOP_N"/>
</dbReference>
<dbReference type="EMBL" id="CP030850">
    <property type="protein sequence ID" value="AXE19617.1"/>
    <property type="molecule type" value="Genomic_DNA"/>
</dbReference>
<dbReference type="CDD" id="cd06456">
    <property type="entry name" value="M3A_DCP"/>
    <property type="match status" value="1"/>
</dbReference>
<evidence type="ECO:0000256" key="3">
    <source>
        <dbReference type="ARBA" id="ARBA00022723"/>
    </source>
</evidence>
<dbReference type="Pfam" id="PF01432">
    <property type="entry name" value="Peptidase_M3"/>
    <property type="match status" value="1"/>
</dbReference>
<dbReference type="PANTHER" id="PTHR43660:SF1">
    <property type="entry name" value="DIPEPTIDYL CARBOXYPEPTIDASE"/>
    <property type="match status" value="1"/>
</dbReference>
<evidence type="ECO:0000313" key="10">
    <source>
        <dbReference type="EMBL" id="AXE19617.1"/>
    </source>
</evidence>
<keyword evidence="3 7" id="KW-0479">Metal-binding</keyword>
<dbReference type="PANTHER" id="PTHR43660">
    <property type="entry name" value="DIPEPTIDYL CARBOXYPEPTIDASE"/>
    <property type="match status" value="1"/>
</dbReference>
<organism evidence="10 11">
    <name type="scientific">Runella rosea</name>
    <dbReference type="NCBI Taxonomy" id="2259595"/>
    <lineage>
        <taxon>Bacteria</taxon>
        <taxon>Pseudomonadati</taxon>
        <taxon>Bacteroidota</taxon>
        <taxon>Cytophagia</taxon>
        <taxon>Cytophagales</taxon>
        <taxon>Spirosomataceae</taxon>
        <taxon>Runella</taxon>
    </lineage>
</organism>
<dbReference type="SUPFAM" id="SSF55486">
    <property type="entry name" value="Metalloproteases ('zincins'), catalytic domain"/>
    <property type="match status" value="1"/>
</dbReference>
<protein>
    <submittedName>
        <fullName evidence="10">Peptidase M3</fullName>
    </submittedName>
</protein>
<keyword evidence="11" id="KW-1185">Reference proteome</keyword>
<accession>A0A344TLU6</accession>
<comment type="cofactor">
    <cofactor evidence="7">
        <name>Zn(2+)</name>
        <dbReference type="ChEBI" id="CHEBI:29105"/>
    </cofactor>
    <text evidence="7">Binds 1 zinc ion.</text>
</comment>
<keyword evidence="8" id="KW-0732">Signal</keyword>
<keyword evidence="5 7" id="KW-0862">Zinc</keyword>
<feature type="signal peptide" evidence="8">
    <location>
        <begin position="1"/>
        <end position="24"/>
    </location>
</feature>
<sequence>MKKTITVLLSAIYLTALVSMDVASQNPFFSNYNTPFGVPPFAQIKNEHFEPAFIEGMKQQAAEIAAITAQKEAPTFTNTILALENSGDLLDRVGTVFFNFNSANTNEGIQKIAQTLSPKMSKHRDDIQLNAELFKRVKTVYDQRSTAKLTGEQLMLLEKTYKSFVRSGAALSAEKQERMRKINAEMSLLTLKFGQNLLAENNNYTLVIEKKEDLSGLPESLIAAAADDAKKRKMEGKWVFTLQNPSIMPFLQYADNRSLREKIFKAYLERGNHNDAYDNKAIMTNIVALRAEKAALLGYENHAAYVLEESMSKTPAKVSELLNQLWTATVPVTKQEAAELQTLMDKDGKNEKLESWDWRYYAEKLRKQKYDLNEEELRPYFSLDNVRKGIFTLCQRLYGLKFEPRTDIPVYHEEATAYEVKEANGQHVGVMYMDFHPRASKRGGAWMTSYREQEMENGKRVAPIVSIVCNFSRPSGNAPALLSMDEVQTFFHEFGHALHGLLSNVNYGSLSGTSVPRDFVELPSQIMENWATEPEMLKLYAKHYQTGAVIPDALIEKMKKSSLFNQGFETSEYLAASLLDMSYHTLKPGQTPTDVLTFEKEAMDKIGLISQIPPRYRTTYFQHIFSGGYSAGYYSYIWSAVLDADAFEVFKQKGLFDPKSAQSFRKNVLEKGGTDEPMKLYLNFRGAEPDIKPLLRRRGLMKEVN</sequence>
<dbReference type="GO" id="GO:0005829">
    <property type="term" value="C:cytosol"/>
    <property type="evidence" value="ECO:0007669"/>
    <property type="project" value="TreeGrafter"/>
</dbReference>
<dbReference type="InterPro" id="IPR024077">
    <property type="entry name" value="Neurolysin/TOP_dom2"/>
</dbReference>
<evidence type="ECO:0000256" key="2">
    <source>
        <dbReference type="ARBA" id="ARBA00022670"/>
    </source>
</evidence>
<gene>
    <name evidence="10" type="ORF">DR864_18680</name>
</gene>
<feature type="domain" description="Peptidase M3A/M3B catalytic" evidence="9">
    <location>
        <begin position="250"/>
        <end position="699"/>
    </location>
</feature>
<reference evidence="10 11" key="1">
    <citation type="submission" date="2018-07" db="EMBL/GenBank/DDBJ databases">
        <title>Genome sequencing of Runella.</title>
        <authorList>
            <person name="Baek M.-G."/>
            <person name="Yi H."/>
        </authorList>
    </citation>
    <scope>NUCLEOTIDE SEQUENCE [LARGE SCALE GENOMIC DNA]</scope>
    <source>
        <strain evidence="10 11">HYN0085</strain>
    </source>
</reference>
<dbReference type="InterPro" id="IPR045090">
    <property type="entry name" value="Pept_M3A_M3B"/>
</dbReference>
<dbReference type="GO" id="GO:0006508">
    <property type="term" value="P:proteolysis"/>
    <property type="evidence" value="ECO:0007669"/>
    <property type="project" value="UniProtKB-KW"/>
</dbReference>
<evidence type="ECO:0000256" key="6">
    <source>
        <dbReference type="ARBA" id="ARBA00023049"/>
    </source>
</evidence>
<proteinExistence type="inferred from homology"/>
<dbReference type="FunFam" id="3.40.390.10:FF:000009">
    <property type="entry name" value="Oligopeptidase A"/>
    <property type="match status" value="1"/>
</dbReference>
<dbReference type="InterPro" id="IPR024079">
    <property type="entry name" value="MetalloPept_cat_dom_sf"/>
</dbReference>
<evidence type="ECO:0000256" key="1">
    <source>
        <dbReference type="ARBA" id="ARBA00006040"/>
    </source>
</evidence>
<dbReference type="GO" id="GO:0004180">
    <property type="term" value="F:carboxypeptidase activity"/>
    <property type="evidence" value="ECO:0007669"/>
    <property type="project" value="TreeGrafter"/>
</dbReference>
<feature type="chain" id="PRO_5016905324" evidence="8">
    <location>
        <begin position="25"/>
        <end position="705"/>
    </location>
</feature>
<evidence type="ECO:0000259" key="9">
    <source>
        <dbReference type="Pfam" id="PF01432"/>
    </source>
</evidence>
<keyword evidence="6 7" id="KW-0482">Metalloprotease</keyword>
<dbReference type="Gene3D" id="1.20.1050.40">
    <property type="entry name" value="Endopeptidase. Chain P, domain 1"/>
    <property type="match status" value="1"/>
</dbReference>
<dbReference type="InterPro" id="IPR001567">
    <property type="entry name" value="Pept_M3A_M3B_dom"/>
</dbReference>
<keyword evidence="4 7" id="KW-0378">Hydrolase</keyword>
<dbReference type="KEGG" id="run:DR864_18680"/>
<dbReference type="GO" id="GO:0004222">
    <property type="term" value="F:metalloendopeptidase activity"/>
    <property type="evidence" value="ECO:0007669"/>
    <property type="project" value="InterPro"/>
</dbReference>
<evidence type="ECO:0000256" key="5">
    <source>
        <dbReference type="ARBA" id="ARBA00022833"/>
    </source>
</evidence>
<dbReference type="Proteomes" id="UP000251993">
    <property type="component" value="Chromosome"/>
</dbReference>
<dbReference type="OrthoDB" id="9773538at2"/>
<evidence type="ECO:0000256" key="8">
    <source>
        <dbReference type="SAM" id="SignalP"/>
    </source>
</evidence>
<dbReference type="Gene3D" id="1.10.1370.10">
    <property type="entry name" value="Neurolysin, domain 3"/>
    <property type="match status" value="1"/>
</dbReference>
<evidence type="ECO:0000313" key="11">
    <source>
        <dbReference type="Proteomes" id="UP000251993"/>
    </source>
</evidence>
<keyword evidence="2 7" id="KW-0645">Protease</keyword>
<dbReference type="RefSeq" id="WP_114068386.1">
    <property type="nucleotide sequence ID" value="NZ_CP030850.1"/>
</dbReference>
<dbReference type="AlphaFoldDB" id="A0A344TLU6"/>
<dbReference type="InterPro" id="IPR034005">
    <property type="entry name" value="M3A_DCP"/>
</dbReference>
<comment type="similarity">
    <text evidence="1 7">Belongs to the peptidase M3 family.</text>
</comment>